<feature type="compositionally biased region" description="Low complexity" evidence="1">
    <location>
        <begin position="125"/>
        <end position="139"/>
    </location>
</feature>
<dbReference type="GO" id="GO:0048364">
    <property type="term" value="P:root development"/>
    <property type="evidence" value="ECO:0007669"/>
    <property type="project" value="InterPro"/>
</dbReference>
<dbReference type="GO" id="GO:0016592">
    <property type="term" value="C:mediator complex"/>
    <property type="evidence" value="ECO:0007669"/>
    <property type="project" value="InterPro"/>
</dbReference>
<comment type="caution">
    <text evidence="2">The sequence shown here is derived from an EMBL/GenBank/DDBJ whole genome shotgun (WGS) entry which is preliminary data.</text>
</comment>
<accession>A0AAN9EIR4</accession>
<dbReference type="GO" id="GO:0010150">
    <property type="term" value="P:leaf senescence"/>
    <property type="evidence" value="ECO:0007669"/>
    <property type="project" value="InterPro"/>
</dbReference>
<keyword evidence="3" id="KW-1185">Reference proteome</keyword>
<proteinExistence type="predicted"/>
<name>A0AAN9EIR4_CROPI</name>
<dbReference type="GO" id="GO:0006355">
    <property type="term" value="P:regulation of DNA-templated transcription"/>
    <property type="evidence" value="ECO:0007669"/>
    <property type="project" value="InterPro"/>
</dbReference>
<gene>
    <name evidence="2" type="ORF">RIF29_32263</name>
</gene>
<sequence>MDNLVDSLNKALQDFISAAAAVLKSKARADANKTADVDTALENVKEKWELFKVACDKAEEFVRSAKQRIGSEFQVNEAKGPVVGMSGEAANTGFVSNSLISILPLEQMSESVRWLLKELENGAGSSSAANAANSQPSGPLVAKFPEDGSQ</sequence>
<evidence type="ECO:0000256" key="1">
    <source>
        <dbReference type="SAM" id="MobiDB-lite"/>
    </source>
</evidence>
<dbReference type="PANTHER" id="PTHR35989:SF1">
    <property type="entry name" value="MEDIATOR OF RNA POLYMERASE II TRANSCRIPTION SUBUNIT 32"/>
    <property type="match status" value="1"/>
</dbReference>
<dbReference type="PANTHER" id="PTHR35989">
    <property type="entry name" value="MEDIATOR OF RNA POLYMERASE II TRANSCRIPTION SUBUNIT 32"/>
    <property type="match status" value="1"/>
</dbReference>
<dbReference type="InterPro" id="IPR033244">
    <property type="entry name" value="MED32"/>
</dbReference>
<organism evidence="2 3">
    <name type="scientific">Crotalaria pallida</name>
    <name type="common">Smooth rattlebox</name>
    <name type="synonym">Crotalaria striata</name>
    <dbReference type="NCBI Taxonomy" id="3830"/>
    <lineage>
        <taxon>Eukaryota</taxon>
        <taxon>Viridiplantae</taxon>
        <taxon>Streptophyta</taxon>
        <taxon>Embryophyta</taxon>
        <taxon>Tracheophyta</taxon>
        <taxon>Spermatophyta</taxon>
        <taxon>Magnoliopsida</taxon>
        <taxon>eudicotyledons</taxon>
        <taxon>Gunneridae</taxon>
        <taxon>Pentapetalae</taxon>
        <taxon>rosids</taxon>
        <taxon>fabids</taxon>
        <taxon>Fabales</taxon>
        <taxon>Fabaceae</taxon>
        <taxon>Papilionoideae</taxon>
        <taxon>50 kb inversion clade</taxon>
        <taxon>genistoids sensu lato</taxon>
        <taxon>core genistoids</taxon>
        <taxon>Crotalarieae</taxon>
        <taxon>Crotalaria</taxon>
    </lineage>
</organism>
<protein>
    <submittedName>
        <fullName evidence="2">Uncharacterized protein</fullName>
    </submittedName>
</protein>
<evidence type="ECO:0000313" key="2">
    <source>
        <dbReference type="EMBL" id="KAK7257931.1"/>
    </source>
</evidence>
<dbReference type="EMBL" id="JAYWIO010000006">
    <property type="protein sequence ID" value="KAK7257931.1"/>
    <property type="molecule type" value="Genomic_DNA"/>
</dbReference>
<reference evidence="2 3" key="1">
    <citation type="submission" date="2024-01" db="EMBL/GenBank/DDBJ databases">
        <title>The genomes of 5 underutilized Papilionoideae crops provide insights into root nodulation and disease resistanc.</title>
        <authorList>
            <person name="Yuan L."/>
        </authorList>
    </citation>
    <scope>NUCLEOTIDE SEQUENCE [LARGE SCALE GENOMIC DNA]</scope>
    <source>
        <strain evidence="2">ZHUSHIDOU_FW_LH</strain>
        <tissue evidence="2">Leaf</tissue>
    </source>
</reference>
<dbReference type="GO" id="GO:0009631">
    <property type="term" value="P:cold acclimation"/>
    <property type="evidence" value="ECO:0007669"/>
    <property type="project" value="InterPro"/>
</dbReference>
<dbReference type="Proteomes" id="UP001372338">
    <property type="component" value="Unassembled WGS sequence"/>
</dbReference>
<evidence type="ECO:0000313" key="3">
    <source>
        <dbReference type="Proteomes" id="UP001372338"/>
    </source>
</evidence>
<dbReference type="AlphaFoldDB" id="A0AAN9EIR4"/>
<feature type="region of interest" description="Disordered" evidence="1">
    <location>
        <begin position="125"/>
        <end position="150"/>
    </location>
</feature>